<gene>
    <name evidence="1" type="ORF">CHX27_06535</name>
</gene>
<organism evidence="1 2">
    <name type="scientific">Flavobacterium aurantiibacter</name>
    <dbReference type="NCBI Taxonomy" id="2023067"/>
    <lineage>
        <taxon>Bacteria</taxon>
        <taxon>Pseudomonadati</taxon>
        <taxon>Bacteroidota</taxon>
        <taxon>Flavobacteriia</taxon>
        <taxon>Flavobacteriales</taxon>
        <taxon>Flavobacteriaceae</taxon>
        <taxon>Flavobacterium</taxon>
    </lineage>
</organism>
<evidence type="ECO:0000313" key="1">
    <source>
        <dbReference type="EMBL" id="OYQ45287.1"/>
    </source>
</evidence>
<comment type="caution">
    <text evidence="1">The sequence shown here is derived from an EMBL/GenBank/DDBJ whole genome shotgun (WGS) entry which is preliminary data.</text>
</comment>
<keyword evidence="2" id="KW-1185">Reference proteome</keyword>
<proteinExistence type="predicted"/>
<protein>
    <submittedName>
        <fullName evidence="1">Uncharacterized protein</fullName>
    </submittedName>
</protein>
<dbReference type="Proteomes" id="UP000216035">
    <property type="component" value="Unassembled WGS sequence"/>
</dbReference>
<dbReference type="EMBL" id="NOXX01000184">
    <property type="protein sequence ID" value="OYQ45287.1"/>
    <property type="molecule type" value="Genomic_DNA"/>
</dbReference>
<name>A0A255ZUT2_9FLAO</name>
<evidence type="ECO:0000313" key="2">
    <source>
        <dbReference type="Proteomes" id="UP000216035"/>
    </source>
</evidence>
<sequence length="64" mass="7645">MSFDSVKTKIRRSTDQALLDAKILNARSIEIQLPSIIDGWRFNFRKQLKIERFVIFLSTRQKLY</sequence>
<accession>A0A255ZUT2</accession>
<dbReference type="AlphaFoldDB" id="A0A255ZUT2"/>
<reference evidence="1 2" key="1">
    <citation type="submission" date="2017-07" db="EMBL/GenBank/DDBJ databases">
        <title>Flavobacterium cyanobacteriorum sp. nov., isolated from cyanobacterial aggregates in a eutrophic lake.</title>
        <authorList>
            <person name="Cai H."/>
        </authorList>
    </citation>
    <scope>NUCLEOTIDE SEQUENCE [LARGE SCALE GENOMIC DNA]</scope>
    <source>
        <strain evidence="1 2">TH167</strain>
    </source>
</reference>